<proteinExistence type="predicted"/>
<evidence type="ECO:0000256" key="3">
    <source>
        <dbReference type="ARBA" id="ARBA00022737"/>
    </source>
</evidence>
<keyword evidence="4" id="KW-1015">Disulfide bond</keyword>
<evidence type="ECO:0000259" key="6">
    <source>
        <dbReference type="PROSITE" id="PS51162"/>
    </source>
</evidence>
<name>A0ABN7NNG9_TIMPD</name>
<keyword evidence="8" id="KW-1185">Reference proteome</keyword>
<dbReference type="EMBL" id="CAJPIN010001465">
    <property type="protein sequence ID" value="CAG2054574.1"/>
    <property type="molecule type" value="Genomic_DNA"/>
</dbReference>
<dbReference type="PANTHER" id="PTHR12352:SF3">
    <property type="entry name" value="NIDOGEN-2"/>
    <property type="match status" value="1"/>
</dbReference>
<accession>A0ABN7NNG9</accession>
<evidence type="ECO:0000313" key="8">
    <source>
        <dbReference type="Proteomes" id="UP001153148"/>
    </source>
</evidence>
<dbReference type="InterPro" id="IPR000716">
    <property type="entry name" value="Thyroglobulin_1"/>
</dbReference>
<dbReference type="InterPro" id="IPR036857">
    <property type="entry name" value="Thyroglobulin_1_sf"/>
</dbReference>
<dbReference type="Proteomes" id="UP001153148">
    <property type="component" value="Unassembled WGS sequence"/>
</dbReference>
<dbReference type="InterPro" id="IPR051950">
    <property type="entry name" value="Dev_reg/Prot_inhib"/>
</dbReference>
<comment type="subcellular location">
    <subcellularLocation>
        <location evidence="1">Secreted</location>
    </subcellularLocation>
</comment>
<comment type="caution">
    <text evidence="7">The sequence shown here is derived from an EMBL/GenBank/DDBJ whole genome shotgun (WGS) entry which is preliminary data.</text>
</comment>
<dbReference type="Gene3D" id="4.10.800.10">
    <property type="entry name" value="Thyroglobulin type-1"/>
    <property type="match status" value="2"/>
</dbReference>
<dbReference type="PROSITE" id="PS51162">
    <property type="entry name" value="THYROGLOBULIN_1_2"/>
    <property type="match status" value="1"/>
</dbReference>
<evidence type="ECO:0000313" key="7">
    <source>
        <dbReference type="EMBL" id="CAG2054574.1"/>
    </source>
</evidence>
<gene>
    <name evidence="7" type="ORF">TPAB3V08_LOCUS1595</name>
</gene>
<sequence length="365" mass="40235">MKNFGPPWTRLPVADRSGQDETIAFVRWHVLLNLSTVRRVPVWGAASSCPASECGGVLCFNDVTQADCDALTGGSSEFYYRLQPNGSVCGCCPGCVKFMRNGIACDDINKCGPGLVCKANKCELDKTSCLYYEHDNTTNTMWIPSCDKDGYFSAKQCKGEKLTGSRHISELQALGRKNVTLHCDSEGNYEALQCDSSLCWCANSQTGEPYTRLVPEKLIKILPCYNQTSVGTQYLRQCESSSIAVATIREEMTAHGTTIDSMSTYLCDSDGSYASRQVSGSQVYCRDRDNSTLSGYSNLEDYKTMNCFCNRDQVFFTESNMGSMAVKCSSNGNYDTLQYDSESNAFCVDTEGFIYKYTTANDGCS</sequence>
<dbReference type="Pfam" id="PF00086">
    <property type="entry name" value="Thyroglobulin_1"/>
    <property type="match status" value="2"/>
</dbReference>
<feature type="domain" description="Thyroglobulin type-1" evidence="6">
    <location>
        <begin position="119"/>
        <end position="224"/>
    </location>
</feature>
<organism evidence="7 8">
    <name type="scientific">Timema podura</name>
    <name type="common">Walking stick</name>
    <dbReference type="NCBI Taxonomy" id="61482"/>
    <lineage>
        <taxon>Eukaryota</taxon>
        <taxon>Metazoa</taxon>
        <taxon>Ecdysozoa</taxon>
        <taxon>Arthropoda</taxon>
        <taxon>Hexapoda</taxon>
        <taxon>Insecta</taxon>
        <taxon>Pterygota</taxon>
        <taxon>Neoptera</taxon>
        <taxon>Polyneoptera</taxon>
        <taxon>Phasmatodea</taxon>
        <taxon>Timematodea</taxon>
        <taxon>Timematoidea</taxon>
        <taxon>Timematidae</taxon>
        <taxon>Timema</taxon>
    </lineage>
</organism>
<comment type="caution">
    <text evidence="5">Lacks conserved residue(s) required for the propagation of feature annotation.</text>
</comment>
<evidence type="ECO:0000256" key="2">
    <source>
        <dbReference type="ARBA" id="ARBA00022525"/>
    </source>
</evidence>
<dbReference type="PROSITE" id="PS00484">
    <property type="entry name" value="THYROGLOBULIN_1_1"/>
    <property type="match status" value="1"/>
</dbReference>
<reference evidence="7" key="1">
    <citation type="submission" date="2021-03" db="EMBL/GenBank/DDBJ databases">
        <authorList>
            <person name="Tran Van P."/>
        </authorList>
    </citation>
    <scope>NUCLEOTIDE SEQUENCE</scope>
</reference>
<evidence type="ECO:0000256" key="1">
    <source>
        <dbReference type="ARBA" id="ARBA00004613"/>
    </source>
</evidence>
<keyword evidence="2" id="KW-0964">Secreted</keyword>
<dbReference type="SUPFAM" id="SSF57610">
    <property type="entry name" value="Thyroglobulin type-1 domain"/>
    <property type="match status" value="3"/>
</dbReference>
<evidence type="ECO:0000256" key="4">
    <source>
        <dbReference type="ARBA" id="ARBA00023157"/>
    </source>
</evidence>
<dbReference type="PANTHER" id="PTHR12352">
    <property type="entry name" value="SECRETED MODULAR CALCIUM-BINDING PROTEIN"/>
    <property type="match status" value="1"/>
</dbReference>
<evidence type="ECO:0000256" key="5">
    <source>
        <dbReference type="PROSITE-ProRule" id="PRU00500"/>
    </source>
</evidence>
<keyword evidence="3" id="KW-0677">Repeat</keyword>
<dbReference type="SMART" id="SM00211">
    <property type="entry name" value="TY"/>
    <property type="match status" value="2"/>
</dbReference>
<protein>
    <recommendedName>
        <fullName evidence="6">Thyroglobulin type-1 domain-containing protein</fullName>
    </recommendedName>
</protein>